<protein>
    <submittedName>
        <fullName evidence="6">Pyridoxal-phosphate dependent enzyme</fullName>
    </submittedName>
</protein>
<dbReference type="GO" id="GO:0019148">
    <property type="term" value="F:D-cysteine desulfhydrase activity"/>
    <property type="evidence" value="ECO:0007669"/>
    <property type="project" value="TreeGrafter"/>
</dbReference>
<proteinExistence type="inferred from homology"/>
<evidence type="ECO:0000313" key="6">
    <source>
        <dbReference type="EMBL" id="HFB53530.1"/>
    </source>
</evidence>
<accession>A0A7C3FXA8</accession>
<evidence type="ECO:0000256" key="1">
    <source>
        <dbReference type="ARBA" id="ARBA00001933"/>
    </source>
</evidence>
<dbReference type="PIRSF" id="PIRSF006278">
    <property type="entry name" value="ACCD_DCysDesulf"/>
    <property type="match status" value="1"/>
</dbReference>
<dbReference type="PANTHER" id="PTHR43780">
    <property type="entry name" value="1-AMINOCYCLOPROPANE-1-CARBOXYLATE DEAMINASE-RELATED"/>
    <property type="match status" value="1"/>
</dbReference>
<dbReference type="AlphaFoldDB" id="A0A7C3FXA8"/>
<comment type="caution">
    <text evidence="6">The sequence shown here is derived from an EMBL/GenBank/DDBJ whole genome shotgun (WGS) entry which is preliminary data.</text>
</comment>
<dbReference type="Proteomes" id="UP000886390">
    <property type="component" value="Unassembled WGS sequence"/>
</dbReference>
<comment type="similarity">
    <text evidence="2">Belongs to the ACC deaminase/D-cysteine desulfhydrase family.</text>
</comment>
<dbReference type="EMBL" id="DRNH01000116">
    <property type="protein sequence ID" value="HFB53530.1"/>
    <property type="molecule type" value="Genomic_DNA"/>
</dbReference>
<dbReference type="InterPro" id="IPR027278">
    <property type="entry name" value="ACCD_DCysDesulf"/>
</dbReference>
<feature type="active site" description="Nucleophile" evidence="4">
    <location>
        <position position="58"/>
    </location>
</feature>
<evidence type="ECO:0000256" key="5">
    <source>
        <dbReference type="PIRSR" id="PIRSR006278-2"/>
    </source>
</evidence>
<dbReference type="SUPFAM" id="SSF53686">
    <property type="entry name" value="Tryptophan synthase beta subunit-like PLP-dependent enzymes"/>
    <property type="match status" value="1"/>
</dbReference>
<dbReference type="PANTHER" id="PTHR43780:SF2">
    <property type="entry name" value="1-AMINOCYCLOPROPANE-1-CARBOXYLATE DEAMINASE-RELATED"/>
    <property type="match status" value="1"/>
</dbReference>
<dbReference type="InterPro" id="IPR036052">
    <property type="entry name" value="TrpB-like_PALP_sf"/>
</dbReference>
<feature type="modified residue" description="N6-(pyridoxal phosphate)lysine" evidence="5">
    <location>
        <position position="32"/>
    </location>
</feature>
<comment type="cofactor">
    <cofactor evidence="1">
        <name>pyridoxal 5'-phosphate</name>
        <dbReference type="ChEBI" id="CHEBI:597326"/>
    </cofactor>
</comment>
<evidence type="ECO:0000256" key="2">
    <source>
        <dbReference type="ARBA" id="ARBA00008639"/>
    </source>
</evidence>
<sequence length="292" mass="32889">MQTSPLSEIIVDGREFLVKRDDLIDPYLAGNKYRKLYTLLKTPKDTYTTLISYGGTQSNAMLALAALCKQKGWQYIYYTKPLSQRQKASKIGNYVAALSLGMQHKEIEAALYRDFIASLQLTVTQDVCLVHQGGAVDAAKVGLHVLAEELREQLREYKNSPQALATPSGTGTTALFLALAMPEYTIYTTPCVGDVAYLQEQMRSLHPTLPENLKILAPQKKYHFAKPYGEFYAIYEKLKNGGIEFDLLYAPAMWQALLEQTQEKILYIHSGGVSGNASMLERYRKIDKERLK</sequence>
<reference evidence="6" key="1">
    <citation type="journal article" date="2020" name="mSystems">
        <title>Genome- and Community-Level Interaction Insights into Carbon Utilization and Element Cycling Functions of Hydrothermarchaeota in Hydrothermal Sediment.</title>
        <authorList>
            <person name="Zhou Z."/>
            <person name="Liu Y."/>
            <person name="Xu W."/>
            <person name="Pan J."/>
            <person name="Luo Z.H."/>
            <person name="Li M."/>
        </authorList>
    </citation>
    <scope>NUCLEOTIDE SEQUENCE [LARGE SCALE GENOMIC DNA]</scope>
    <source>
        <strain evidence="6">HyVt-507</strain>
    </source>
</reference>
<dbReference type="Gene3D" id="3.40.50.1100">
    <property type="match status" value="2"/>
</dbReference>
<name>A0A7C3FXA8_9BACT</name>
<evidence type="ECO:0000256" key="4">
    <source>
        <dbReference type="PIRSR" id="PIRSR006278-1"/>
    </source>
</evidence>
<evidence type="ECO:0000256" key="3">
    <source>
        <dbReference type="ARBA" id="ARBA00022898"/>
    </source>
</evidence>
<gene>
    <name evidence="6" type="ORF">ENJ67_02245</name>
</gene>
<organism evidence="6">
    <name type="scientific">Sulfurimonas autotrophica</name>
    <dbReference type="NCBI Taxonomy" id="202747"/>
    <lineage>
        <taxon>Bacteria</taxon>
        <taxon>Pseudomonadati</taxon>
        <taxon>Campylobacterota</taxon>
        <taxon>Epsilonproteobacteria</taxon>
        <taxon>Campylobacterales</taxon>
        <taxon>Sulfurimonadaceae</taxon>
        <taxon>Sulfurimonas</taxon>
    </lineage>
</organism>
<keyword evidence="3 5" id="KW-0663">Pyridoxal phosphate</keyword>